<gene>
    <name evidence="1" type="ORF">E2C01_065565</name>
</gene>
<comment type="caution">
    <text evidence="1">The sequence shown here is derived from an EMBL/GenBank/DDBJ whole genome shotgun (WGS) entry which is preliminary data.</text>
</comment>
<dbReference type="Proteomes" id="UP000324222">
    <property type="component" value="Unassembled WGS sequence"/>
</dbReference>
<protein>
    <submittedName>
        <fullName evidence="1">Uncharacterized protein</fullName>
    </submittedName>
</protein>
<organism evidence="1 2">
    <name type="scientific">Portunus trituberculatus</name>
    <name type="common">Swimming crab</name>
    <name type="synonym">Neptunus trituberculatus</name>
    <dbReference type="NCBI Taxonomy" id="210409"/>
    <lineage>
        <taxon>Eukaryota</taxon>
        <taxon>Metazoa</taxon>
        <taxon>Ecdysozoa</taxon>
        <taxon>Arthropoda</taxon>
        <taxon>Crustacea</taxon>
        <taxon>Multicrustacea</taxon>
        <taxon>Malacostraca</taxon>
        <taxon>Eumalacostraca</taxon>
        <taxon>Eucarida</taxon>
        <taxon>Decapoda</taxon>
        <taxon>Pleocyemata</taxon>
        <taxon>Brachyura</taxon>
        <taxon>Eubrachyura</taxon>
        <taxon>Portunoidea</taxon>
        <taxon>Portunidae</taxon>
        <taxon>Portuninae</taxon>
        <taxon>Portunus</taxon>
    </lineage>
</organism>
<evidence type="ECO:0000313" key="2">
    <source>
        <dbReference type="Proteomes" id="UP000324222"/>
    </source>
</evidence>
<name>A0A5B7HM79_PORTR</name>
<proteinExistence type="predicted"/>
<reference evidence="1 2" key="1">
    <citation type="submission" date="2019-05" db="EMBL/GenBank/DDBJ databases">
        <title>Another draft genome of Portunus trituberculatus and its Hox gene families provides insights of decapod evolution.</title>
        <authorList>
            <person name="Jeong J.-H."/>
            <person name="Song I."/>
            <person name="Kim S."/>
            <person name="Choi T."/>
            <person name="Kim D."/>
            <person name="Ryu S."/>
            <person name="Kim W."/>
        </authorList>
    </citation>
    <scope>NUCLEOTIDE SEQUENCE [LARGE SCALE GENOMIC DNA]</scope>
    <source>
        <tissue evidence="1">Muscle</tissue>
    </source>
</reference>
<dbReference type="EMBL" id="VSRR010032642">
    <property type="protein sequence ID" value="MPC71293.1"/>
    <property type="molecule type" value="Genomic_DNA"/>
</dbReference>
<sequence length="70" mass="8181">MRTHPSLTSKTITPTSYFLSRGKRYILSSVKNLIKQRVTMLDIRPNHTIYVNNLNEKVKKDGESEFLFHS</sequence>
<evidence type="ECO:0000313" key="1">
    <source>
        <dbReference type="EMBL" id="MPC71293.1"/>
    </source>
</evidence>
<keyword evidence="2" id="KW-1185">Reference proteome</keyword>
<dbReference type="AlphaFoldDB" id="A0A5B7HM79"/>
<accession>A0A5B7HM79</accession>